<dbReference type="Proteomes" id="UP000034578">
    <property type="component" value="Unassembled WGS sequence"/>
</dbReference>
<dbReference type="Gene3D" id="3.40.50.300">
    <property type="entry name" value="P-loop containing nucleotide triphosphate hydrolases"/>
    <property type="match status" value="1"/>
</dbReference>
<evidence type="ECO:0000259" key="4">
    <source>
        <dbReference type="PROSITE" id="PS50893"/>
    </source>
</evidence>
<dbReference type="GO" id="GO:0005524">
    <property type="term" value="F:ATP binding"/>
    <property type="evidence" value="ECO:0007669"/>
    <property type="project" value="UniProtKB-KW"/>
</dbReference>
<name>A0A0F8TZ12_METMZ</name>
<protein>
    <recommendedName>
        <fullName evidence="4">ABC transporter domain-containing protein</fullName>
    </recommendedName>
</protein>
<evidence type="ECO:0000313" key="8">
    <source>
        <dbReference type="Proteomes" id="UP000034578"/>
    </source>
</evidence>
<dbReference type="InterPro" id="IPR003439">
    <property type="entry name" value="ABC_transporter-like_ATP-bd"/>
</dbReference>
<accession>A0A0F8TZ12</accession>
<gene>
    <name evidence="5" type="ORF">DU47_13685</name>
    <name evidence="6" type="ORF">DU80_14560</name>
</gene>
<keyword evidence="3" id="KW-0067">ATP-binding</keyword>
<feature type="domain" description="ABC transporter" evidence="4">
    <location>
        <begin position="4"/>
        <end position="246"/>
    </location>
</feature>
<dbReference type="InterPro" id="IPR027417">
    <property type="entry name" value="P-loop_NTPase"/>
</dbReference>
<reference evidence="7 8" key="1">
    <citation type="journal article" date="2015" name="ISME J.">
        <title>Genomic and phenotypic differentiation among Methanosarcina mazei populations from Columbia River sediment.</title>
        <authorList>
            <person name="Youngblut N.D."/>
            <person name="Wirth J.S."/>
            <person name="Henriksen J.R."/>
            <person name="Smith M."/>
            <person name="Simon H."/>
            <person name="Metcalf W.W."/>
            <person name="Whitaker R.J."/>
        </authorList>
    </citation>
    <scope>NUCLEOTIDE SEQUENCE [LARGE SCALE GENOMIC DNA]</scope>
    <source>
        <strain evidence="6 7">1.H.M.2.1</strain>
        <strain evidence="5 8">2.F.A.2.4</strain>
    </source>
</reference>
<dbReference type="InterPro" id="IPR050166">
    <property type="entry name" value="ABC_transporter_ATP-bind"/>
</dbReference>
<sequence>MNNIEAINVKKTFKIRNAKTSNKGDASAPKFYALDGVNLNIQAGEFFVILGPSGCGKSTFLDLIGGLTEPDEGEILIDGKPVEGPGLDRAIVFQQPALFPWRTALNNVSFLLEAKKVEKNSREEIARKYLSLVGLTGFEDRFPYELSGGMKQRVAIARALAINPEILLMDEPFAALDAQTREVMQIDLLKIRDQTQKTVLFITHSIDEAVFLADRVAVMTARPGVIKTIIDIPIPRKSRLSNDVRITREFIETRHKLWELLKEEVVKAQKYSKSSIEDCTPADSRSIKKAPVLSIPLDTRSE</sequence>
<dbReference type="RefSeq" id="WP_048048052.1">
    <property type="nucleotide sequence ID" value="NZ_AP019780.1"/>
</dbReference>
<dbReference type="AlphaFoldDB" id="A0A0F8TZ12"/>
<evidence type="ECO:0000313" key="7">
    <source>
        <dbReference type="Proteomes" id="UP000034152"/>
    </source>
</evidence>
<dbReference type="GO" id="GO:0016887">
    <property type="term" value="F:ATP hydrolysis activity"/>
    <property type="evidence" value="ECO:0007669"/>
    <property type="project" value="InterPro"/>
</dbReference>
<evidence type="ECO:0000256" key="1">
    <source>
        <dbReference type="ARBA" id="ARBA00022448"/>
    </source>
</evidence>
<dbReference type="Proteomes" id="UP000034152">
    <property type="component" value="Unassembled WGS sequence"/>
</dbReference>
<dbReference type="PANTHER" id="PTHR42788:SF13">
    <property type="entry name" value="ALIPHATIC SULFONATES IMPORT ATP-BINDING PROTEIN SSUB"/>
    <property type="match status" value="1"/>
</dbReference>
<dbReference type="PATRIC" id="fig|2209.56.peg.3144"/>
<evidence type="ECO:0000313" key="6">
    <source>
        <dbReference type="EMBL" id="KKH90524.1"/>
    </source>
</evidence>
<evidence type="ECO:0000256" key="2">
    <source>
        <dbReference type="ARBA" id="ARBA00022741"/>
    </source>
</evidence>
<keyword evidence="8" id="KW-1185">Reference proteome</keyword>
<dbReference type="PANTHER" id="PTHR42788">
    <property type="entry name" value="TAURINE IMPORT ATP-BINDING PROTEIN-RELATED"/>
    <property type="match status" value="1"/>
</dbReference>
<proteinExistence type="predicted"/>
<keyword evidence="2" id="KW-0547">Nucleotide-binding</keyword>
<organism evidence="6 7">
    <name type="scientific">Methanosarcina mazei</name>
    <name type="common">Methanosarcina frisia</name>
    <dbReference type="NCBI Taxonomy" id="2209"/>
    <lineage>
        <taxon>Archaea</taxon>
        <taxon>Methanobacteriati</taxon>
        <taxon>Methanobacteriota</taxon>
        <taxon>Stenosarchaea group</taxon>
        <taxon>Methanomicrobia</taxon>
        <taxon>Methanosarcinales</taxon>
        <taxon>Methanosarcinaceae</taxon>
        <taxon>Methanosarcina</taxon>
    </lineage>
</organism>
<evidence type="ECO:0000256" key="3">
    <source>
        <dbReference type="ARBA" id="ARBA00022840"/>
    </source>
</evidence>
<dbReference type="PROSITE" id="PS00211">
    <property type="entry name" value="ABC_TRANSPORTER_1"/>
    <property type="match status" value="1"/>
</dbReference>
<dbReference type="SUPFAM" id="SSF52540">
    <property type="entry name" value="P-loop containing nucleoside triphosphate hydrolases"/>
    <property type="match status" value="1"/>
</dbReference>
<dbReference type="CDD" id="cd03293">
    <property type="entry name" value="ABC_NrtD_SsuB_transporters"/>
    <property type="match status" value="1"/>
</dbReference>
<comment type="caution">
    <text evidence="6">The sequence shown here is derived from an EMBL/GenBank/DDBJ whole genome shotgun (WGS) entry which is preliminary data.</text>
</comment>
<keyword evidence="1" id="KW-0813">Transport</keyword>
<dbReference type="PROSITE" id="PS50893">
    <property type="entry name" value="ABC_TRANSPORTER_2"/>
    <property type="match status" value="1"/>
</dbReference>
<evidence type="ECO:0000313" key="5">
    <source>
        <dbReference type="EMBL" id="KKG06279.1"/>
    </source>
</evidence>
<dbReference type="Pfam" id="PF00005">
    <property type="entry name" value="ABC_tran"/>
    <property type="match status" value="1"/>
</dbReference>
<dbReference type="SMART" id="SM00382">
    <property type="entry name" value="AAA"/>
    <property type="match status" value="1"/>
</dbReference>
<dbReference type="EMBL" id="JJOS01000012">
    <property type="protein sequence ID" value="KKG06279.1"/>
    <property type="molecule type" value="Genomic_DNA"/>
</dbReference>
<dbReference type="InterPro" id="IPR003593">
    <property type="entry name" value="AAA+_ATPase"/>
</dbReference>
<dbReference type="GeneID" id="97802331"/>
<dbReference type="InterPro" id="IPR017871">
    <property type="entry name" value="ABC_transporter-like_CS"/>
</dbReference>
<dbReference type="EMBL" id="JJQU01000021">
    <property type="protein sequence ID" value="KKH90524.1"/>
    <property type="molecule type" value="Genomic_DNA"/>
</dbReference>